<dbReference type="InterPro" id="IPR001647">
    <property type="entry name" value="HTH_TetR"/>
</dbReference>
<dbReference type="InterPro" id="IPR009057">
    <property type="entry name" value="Homeodomain-like_sf"/>
</dbReference>
<evidence type="ECO:0000259" key="3">
    <source>
        <dbReference type="PROSITE" id="PS50977"/>
    </source>
</evidence>
<proteinExistence type="predicted"/>
<dbReference type="PROSITE" id="PS50977">
    <property type="entry name" value="HTH_TETR_2"/>
    <property type="match status" value="1"/>
</dbReference>
<feature type="domain" description="HTH tetR-type" evidence="3">
    <location>
        <begin position="13"/>
        <end position="73"/>
    </location>
</feature>
<evidence type="ECO:0000313" key="5">
    <source>
        <dbReference type="Proteomes" id="UP001298593"/>
    </source>
</evidence>
<dbReference type="InterPro" id="IPR050109">
    <property type="entry name" value="HTH-type_TetR-like_transc_reg"/>
</dbReference>
<dbReference type="Pfam" id="PF00440">
    <property type="entry name" value="TetR_N"/>
    <property type="match status" value="1"/>
</dbReference>
<evidence type="ECO:0000256" key="1">
    <source>
        <dbReference type="ARBA" id="ARBA00023125"/>
    </source>
</evidence>
<evidence type="ECO:0000313" key="4">
    <source>
        <dbReference type="EMBL" id="MEB3031856.1"/>
    </source>
</evidence>
<organism evidence="4 5">
    <name type="scientific">[Mycobacterium] nativiensis</name>
    <dbReference type="NCBI Taxonomy" id="2855503"/>
    <lineage>
        <taxon>Bacteria</taxon>
        <taxon>Bacillati</taxon>
        <taxon>Actinomycetota</taxon>
        <taxon>Actinomycetes</taxon>
        <taxon>Mycobacteriales</taxon>
        <taxon>Mycobacteriaceae</taxon>
        <taxon>Mycolicibacter</taxon>
    </lineage>
</organism>
<dbReference type="Gene3D" id="1.10.10.60">
    <property type="entry name" value="Homeodomain-like"/>
    <property type="match status" value="1"/>
</dbReference>
<dbReference type="InterPro" id="IPR036271">
    <property type="entry name" value="Tet_transcr_reg_TetR-rel_C_sf"/>
</dbReference>
<dbReference type="RefSeq" id="WP_329780011.1">
    <property type="nucleotide sequence ID" value="NZ_JAYJJU010000007.1"/>
</dbReference>
<gene>
    <name evidence="4" type="ORF">KV113_09825</name>
</gene>
<dbReference type="EMBL" id="JAYJJU010000007">
    <property type="protein sequence ID" value="MEB3031856.1"/>
    <property type="molecule type" value="Genomic_DNA"/>
</dbReference>
<evidence type="ECO:0000256" key="2">
    <source>
        <dbReference type="PROSITE-ProRule" id="PRU00335"/>
    </source>
</evidence>
<sequence length="206" mass="22159">MPSAPSRRRIRGARRCDAIVASVRELLAEIPFAELSIAEITKRAGMTRSGFYFYFDSKYAVLAAILAERMAELEELTHDFAPIGAGETPLAFAKRTVAAAATVYASDDPAMRACLEAQNTDDQIRGMMNDFVDAVVGKIVRLVEQDPSARPISPDIGALVRTLAAVTALTVAGDRNFIGRGDDRGLAVEVIERLWASALWGGAGES</sequence>
<dbReference type="PANTHER" id="PTHR30055:SF184">
    <property type="entry name" value="HTH-TYPE TRANSCRIPTIONAL REGULATOR ETHR"/>
    <property type="match status" value="1"/>
</dbReference>
<feature type="DNA-binding region" description="H-T-H motif" evidence="2">
    <location>
        <begin position="36"/>
        <end position="55"/>
    </location>
</feature>
<dbReference type="PRINTS" id="PR00455">
    <property type="entry name" value="HTHTETR"/>
</dbReference>
<dbReference type="SUPFAM" id="SSF48498">
    <property type="entry name" value="Tetracyclin repressor-like, C-terminal domain"/>
    <property type="match status" value="1"/>
</dbReference>
<dbReference type="PANTHER" id="PTHR30055">
    <property type="entry name" value="HTH-TYPE TRANSCRIPTIONAL REGULATOR RUTR"/>
    <property type="match status" value="1"/>
</dbReference>
<keyword evidence="1 2" id="KW-0238">DNA-binding</keyword>
<accession>A0ABU5XXW5</accession>
<protein>
    <submittedName>
        <fullName evidence="4">TetR/AcrR family transcriptional regulator</fullName>
    </submittedName>
</protein>
<name>A0ABU5XXW5_9MYCO</name>
<reference evidence="4 5" key="1">
    <citation type="submission" date="2023-12" db="EMBL/GenBank/DDBJ databases">
        <title>Description of new species of Mycobacterium terrae complex isolated from sewage at the Sao Paulo Zoological Park Foundation in Brazil.</title>
        <authorList>
            <person name="Romagnoli C.L."/>
            <person name="Conceicao E.C."/>
            <person name="Machado E."/>
            <person name="Barreto L.B.P.F."/>
            <person name="Sharma A."/>
            <person name="Silva N.M."/>
            <person name="Marques L.E."/>
            <person name="Juliana M.A."/>
            <person name="Lourenco M.C.S."/>
            <person name="Digiampietri L.A."/>
            <person name="Suffys P.N."/>
            <person name="Viana-Niero C."/>
        </authorList>
    </citation>
    <scope>NUCLEOTIDE SEQUENCE [LARGE SCALE GENOMIC DNA]</scope>
    <source>
        <strain evidence="4 5">MYC340</strain>
    </source>
</reference>
<keyword evidence="5" id="KW-1185">Reference proteome</keyword>
<comment type="caution">
    <text evidence="4">The sequence shown here is derived from an EMBL/GenBank/DDBJ whole genome shotgun (WGS) entry which is preliminary data.</text>
</comment>
<dbReference type="SUPFAM" id="SSF46689">
    <property type="entry name" value="Homeodomain-like"/>
    <property type="match status" value="1"/>
</dbReference>
<dbReference type="Gene3D" id="1.10.357.10">
    <property type="entry name" value="Tetracycline Repressor, domain 2"/>
    <property type="match status" value="1"/>
</dbReference>
<dbReference type="Proteomes" id="UP001298593">
    <property type="component" value="Unassembled WGS sequence"/>
</dbReference>